<keyword evidence="2" id="KW-0969">Cilium</keyword>
<dbReference type="RefSeq" id="XP_004024122.1">
    <property type="nucleotide sequence ID" value="XM_004024073.1"/>
</dbReference>
<reference evidence="2 3" key="1">
    <citation type="submission" date="2011-07" db="EMBL/GenBank/DDBJ databases">
        <authorList>
            <person name="Coyne R."/>
            <person name="Brami D."/>
            <person name="Johnson J."/>
            <person name="Hostetler J."/>
            <person name="Hannick L."/>
            <person name="Clark T."/>
            <person name="Cassidy-Hanley D."/>
            <person name="Inman J."/>
        </authorList>
    </citation>
    <scope>NUCLEOTIDE SEQUENCE [LARGE SCALE GENOMIC DNA]</scope>
    <source>
        <strain evidence="2 3">G5</strain>
    </source>
</reference>
<dbReference type="FunCoup" id="G0R5N0">
    <property type="interactions" value="3"/>
</dbReference>
<dbReference type="InParanoid" id="G0R5N0"/>
<sequence length="206" mass="24376">MDAPQLNEDELNEIYSWIDSISLSRPKKNMARDFADGVLMAEVIANFFPRLVQLHNYSGANSMKQKVYNWETLQQKVFRKLGLQISKQDINNIINCVPESIERVLRVIQIRIQDMINEQQNNSPLKIQNNSCERNVQNNYSNSRNNQSQNVNEMQNILNRFKLFYINKIYFRNKQKLKIRKLEDLIKLKDNKINTLQNKLGEHGLY</sequence>
<accession>G0R5N0</accession>
<dbReference type="GeneID" id="14903284"/>
<organism evidence="2 3">
    <name type="scientific">Ichthyophthirius multifiliis</name>
    <name type="common">White spot disease agent</name>
    <name type="synonym">Ich</name>
    <dbReference type="NCBI Taxonomy" id="5932"/>
    <lineage>
        <taxon>Eukaryota</taxon>
        <taxon>Sar</taxon>
        <taxon>Alveolata</taxon>
        <taxon>Ciliophora</taxon>
        <taxon>Intramacronucleata</taxon>
        <taxon>Oligohymenophorea</taxon>
        <taxon>Hymenostomatida</taxon>
        <taxon>Ophryoglenina</taxon>
        <taxon>Ichthyophthirius</taxon>
    </lineage>
</organism>
<dbReference type="Proteomes" id="UP000008983">
    <property type="component" value="Unassembled WGS sequence"/>
</dbReference>
<protein>
    <submittedName>
        <fullName evidence="2">Sperm flagellar protein 1, putative</fullName>
    </submittedName>
</protein>
<dbReference type="InterPro" id="IPR010441">
    <property type="entry name" value="CH_2"/>
</dbReference>
<dbReference type="Gene3D" id="1.10.418.10">
    <property type="entry name" value="Calponin-like domain"/>
    <property type="match status" value="1"/>
</dbReference>
<proteinExistence type="predicted"/>
<feature type="domain" description="Calponin-homology (CH)" evidence="1">
    <location>
        <begin position="8"/>
        <end position="113"/>
    </location>
</feature>
<dbReference type="InterPro" id="IPR052111">
    <property type="entry name" value="Spermatogenesis_Ciliary_MAP"/>
</dbReference>
<evidence type="ECO:0000259" key="1">
    <source>
        <dbReference type="PROSITE" id="PS50021"/>
    </source>
</evidence>
<dbReference type="GO" id="GO:0008017">
    <property type="term" value="F:microtubule binding"/>
    <property type="evidence" value="ECO:0007669"/>
    <property type="project" value="TreeGrafter"/>
</dbReference>
<dbReference type="eggNOG" id="ENOG502S497">
    <property type="taxonomic scope" value="Eukaryota"/>
</dbReference>
<gene>
    <name evidence="2" type="ORF">IMG5_199790</name>
</gene>
<dbReference type="EMBL" id="GL984379">
    <property type="protein sequence ID" value="EGR27238.1"/>
    <property type="molecule type" value="Genomic_DNA"/>
</dbReference>
<evidence type="ECO:0000313" key="2">
    <source>
        <dbReference type="EMBL" id="EGR27238.1"/>
    </source>
</evidence>
<dbReference type="PROSITE" id="PS50021">
    <property type="entry name" value="CH"/>
    <property type="match status" value="1"/>
</dbReference>
<name>G0R5N0_ICHMU</name>
<dbReference type="OrthoDB" id="193300at2759"/>
<dbReference type="PANTHER" id="PTHR12509">
    <property type="entry name" value="SPERMATOGENESIS-ASSOCIATED 4-RELATED"/>
    <property type="match status" value="1"/>
</dbReference>
<dbReference type="GO" id="GO:0005930">
    <property type="term" value="C:axoneme"/>
    <property type="evidence" value="ECO:0007669"/>
    <property type="project" value="TreeGrafter"/>
</dbReference>
<evidence type="ECO:0000313" key="3">
    <source>
        <dbReference type="Proteomes" id="UP000008983"/>
    </source>
</evidence>
<dbReference type="OMA" id="TNIVECK"/>
<keyword evidence="3" id="KW-1185">Reference proteome</keyword>
<dbReference type="FunFam" id="1.10.418.10:FF:000059">
    <property type="entry name" value="RIKEN cDNA 6430531B16 gene"/>
    <property type="match status" value="1"/>
</dbReference>
<dbReference type="InterPro" id="IPR001715">
    <property type="entry name" value="CH_dom"/>
</dbReference>
<keyword evidence="2" id="KW-0282">Flagellum</keyword>
<keyword evidence="2" id="KW-0966">Cell projection</keyword>
<dbReference type="STRING" id="857967.G0R5N0"/>
<dbReference type="GO" id="GO:0051493">
    <property type="term" value="P:regulation of cytoskeleton organization"/>
    <property type="evidence" value="ECO:0007669"/>
    <property type="project" value="TreeGrafter"/>
</dbReference>
<dbReference type="Pfam" id="PF06294">
    <property type="entry name" value="CH_2"/>
    <property type="match status" value="1"/>
</dbReference>
<dbReference type="PANTHER" id="PTHR12509:SF9">
    <property type="entry name" value="SPERM FLAGELLAR PROTEIN 1 ISOFORM X1"/>
    <property type="match status" value="1"/>
</dbReference>
<dbReference type="SUPFAM" id="SSF47576">
    <property type="entry name" value="Calponin-homology domain, CH-domain"/>
    <property type="match status" value="1"/>
</dbReference>
<dbReference type="AlphaFoldDB" id="G0R5N0"/>
<dbReference type="InterPro" id="IPR036872">
    <property type="entry name" value="CH_dom_sf"/>
</dbReference>